<evidence type="ECO:0000313" key="3">
    <source>
        <dbReference type="Proteomes" id="UP000501518"/>
    </source>
</evidence>
<dbReference type="EMBL" id="CP035810">
    <property type="protein sequence ID" value="QIN28684.1"/>
    <property type="molecule type" value="Genomic_DNA"/>
</dbReference>
<dbReference type="Gene3D" id="3.40.50.1110">
    <property type="entry name" value="SGNH hydrolase"/>
    <property type="match status" value="1"/>
</dbReference>
<dbReference type="InterPro" id="IPR036514">
    <property type="entry name" value="SGNH_hydro_sf"/>
</dbReference>
<dbReference type="RefSeq" id="WP_165883155.1">
    <property type="nucleotide sequence ID" value="NZ_CP035810.1"/>
</dbReference>
<evidence type="ECO:0000313" key="2">
    <source>
        <dbReference type="EMBL" id="QIN28684.1"/>
    </source>
</evidence>
<dbReference type="Pfam" id="PF13472">
    <property type="entry name" value="Lipase_GDSL_2"/>
    <property type="match status" value="1"/>
</dbReference>
<dbReference type="SUPFAM" id="SSF52266">
    <property type="entry name" value="SGNH hydrolase"/>
    <property type="match status" value="1"/>
</dbReference>
<dbReference type="Proteomes" id="UP000501518">
    <property type="component" value="Chromosome"/>
</dbReference>
<reference evidence="2 3" key="1">
    <citation type="submission" date="2019-02" db="EMBL/GenBank/DDBJ databases">
        <title>Complete Genome Sequence and Methylome Analysis of Brevibacterium luteolum NEB1784.</title>
        <authorList>
            <person name="Fomenkov A."/>
            <person name="Roberts R.J."/>
        </authorList>
    </citation>
    <scope>NUCLEOTIDE SEQUENCE [LARGE SCALE GENOMIC DNA]</scope>
    <source>
        <strain evidence="2 3">NEB1784</strain>
    </source>
</reference>
<organism evidence="2 3">
    <name type="scientific">Brevibacterium luteolum</name>
    <dbReference type="NCBI Taxonomy" id="199591"/>
    <lineage>
        <taxon>Bacteria</taxon>
        <taxon>Bacillati</taxon>
        <taxon>Actinomycetota</taxon>
        <taxon>Actinomycetes</taxon>
        <taxon>Micrococcales</taxon>
        <taxon>Brevibacteriaceae</taxon>
        <taxon>Brevibacterium</taxon>
    </lineage>
</organism>
<sequence>MSNPKSTSIVVAGSELVAGHGDGRGLGWVGRVAVRTHPALPSANFYTLAAPEETSADLHDRCIGEAMRRFSSETDNRLVIAPGTADIDAGLSTARSRLNLANILDAALAAEVSTFVVGPPPAIGELTNRSIADLNAGFADVAHRRGVPYVDTFTPLRGHAVWQREIASSSAGLPSQEGYGLLAWLVIHRGWFDWLGVPDVLAGR</sequence>
<protein>
    <submittedName>
        <fullName evidence="2">Lysophospholipase</fullName>
    </submittedName>
</protein>
<feature type="domain" description="SGNH hydrolase-type esterase" evidence="1">
    <location>
        <begin position="13"/>
        <end position="179"/>
    </location>
</feature>
<dbReference type="InterPro" id="IPR013830">
    <property type="entry name" value="SGNH_hydro"/>
</dbReference>
<gene>
    <name evidence="2" type="ORF">EW640_04900</name>
</gene>
<name>A0A6G8KV32_9MICO</name>
<evidence type="ECO:0000259" key="1">
    <source>
        <dbReference type="Pfam" id="PF13472"/>
    </source>
</evidence>
<proteinExistence type="predicted"/>
<dbReference type="KEGG" id="blut:EW640_04900"/>
<dbReference type="AlphaFoldDB" id="A0A6G8KV32"/>
<accession>A0A6G8KV32</accession>